<evidence type="ECO:0000313" key="4">
    <source>
        <dbReference type="Proteomes" id="UP000009168"/>
    </source>
</evidence>
<evidence type="ECO:0000313" key="3">
    <source>
        <dbReference type="EMBL" id="EAR85052.4"/>
    </source>
</evidence>
<dbReference type="Proteomes" id="UP000009168">
    <property type="component" value="Unassembled WGS sequence"/>
</dbReference>
<keyword evidence="4" id="KW-1185">Reference proteome</keyword>
<gene>
    <name evidence="3" type="ORF">TTHERM_00530040</name>
</gene>
<feature type="region of interest" description="Disordered" evidence="2">
    <location>
        <begin position="322"/>
        <end position="347"/>
    </location>
</feature>
<reference evidence="4" key="1">
    <citation type="journal article" date="2006" name="PLoS Biol.">
        <title>Macronuclear genome sequence of the ciliate Tetrahymena thermophila, a model eukaryote.</title>
        <authorList>
            <person name="Eisen J.A."/>
            <person name="Coyne R.S."/>
            <person name="Wu M."/>
            <person name="Wu D."/>
            <person name="Thiagarajan M."/>
            <person name="Wortman J.R."/>
            <person name="Badger J.H."/>
            <person name="Ren Q."/>
            <person name="Amedeo P."/>
            <person name="Jones K.M."/>
            <person name="Tallon L.J."/>
            <person name="Delcher A.L."/>
            <person name="Salzberg S.L."/>
            <person name="Silva J.C."/>
            <person name="Haas B.J."/>
            <person name="Majoros W.H."/>
            <person name="Farzad M."/>
            <person name="Carlton J.M."/>
            <person name="Smith R.K. Jr."/>
            <person name="Garg J."/>
            <person name="Pearlman R.E."/>
            <person name="Karrer K.M."/>
            <person name="Sun L."/>
            <person name="Manning G."/>
            <person name="Elde N.C."/>
            <person name="Turkewitz A.P."/>
            <person name="Asai D.J."/>
            <person name="Wilkes D.E."/>
            <person name="Wang Y."/>
            <person name="Cai H."/>
            <person name="Collins K."/>
            <person name="Stewart B.A."/>
            <person name="Lee S.R."/>
            <person name="Wilamowska K."/>
            <person name="Weinberg Z."/>
            <person name="Ruzzo W.L."/>
            <person name="Wloga D."/>
            <person name="Gaertig J."/>
            <person name="Frankel J."/>
            <person name="Tsao C.-C."/>
            <person name="Gorovsky M.A."/>
            <person name="Keeling P.J."/>
            <person name="Waller R.F."/>
            <person name="Patron N.J."/>
            <person name="Cherry J.M."/>
            <person name="Stover N.A."/>
            <person name="Krieger C.J."/>
            <person name="del Toro C."/>
            <person name="Ryder H.F."/>
            <person name="Williamson S.C."/>
            <person name="Barbeau R.A."/>
            <person name="Hamilton E.P."/>
            <person name="Orias E."/>
        </authorList>
    </citation>
    <scope>NUCLEOTIDE SEQUENCE [LARGE SCALE GENOMIC DNA]</scope>
    <source>
        <strain evidence="4">SB210</strain>
    </source>
</reference>
<feature type="region of interest" description="Disordered" evidence="2">
    <location>
        <begin position="504"/>
        <end position="523"/>
    </location>
</feature>
<feature type="coiled-coil region" evidence="1">
    <location>
        <begin position="619"/>
        <end position="653"/>
    </location>
</feature>
<evidence type="ECO:0000256" key="2">
    <source>
        <dbReference type="SAM" id="MobiDB-lite"/>
    </source>
</evidence>
<dbReference type="KEGG" id="tet:TTHERM_00530040"/>
<dbReference type="EMBL" id="GG662522">
    <property type="protein sequence ID" value="EAR85052.4"/>
    <property type="molecule type" value="Genomic_DNA"/>
</dbReference>
<accession>I7LTD6</accession>
<dbReference type="GeneID" id="7832110"/>
<feature type="compositionally biased region" description="Low complexity" evidence="2">
    <location>
        <begin position="455"/>
        <end position="478"/>
    </location>
</feature>
<proteinExistence type="predicted"/>
<feature type="region of interest" description="Disordered" evidence="2">
    <location>
        <begin position="451"/>
        <end position="482"/>
    </location>
</feature>
<dbReference type="InParanoid" id="I7LTD6"/>
<dbReference type="AlphaFoldDB" id="I7LTD6"/>
<evidence type="ECO:0000256" key="1">
    <source>
        <dbReference type="SAM" id="Coils"/>
    </source>
</evidence>
<organism evidence="3 4">
    <name type="scientific">Tetrahymena thermophila (strain SB210)</name>
    <dbReference type="NCBI Taxonomy" id="312017"/>
    <lineage>
        <taxon>Eukaryota</taxon>
        <taxon>Sar</taxon>
        <taxon>Alveolata</taxon>
        <taxon>Ciliophora</taxon>
        <taxon>Intramacronucleata</taxon>
        <taxon>Oligohymenophorea</taxon>
        <taxon>Hymenostomatida</taxon>
        <taxon>Tetrahymenina</taxon>
        <taxon>Tetrahymenidae</taxon>
        <taxon>Tetrahymena</taxon>
    </lineage>
</organism>
<feature type="compositionally biased region" description="Polar residues" evidence="2">
    <location>
        <begin position="337"/>
        <end position="347"/>
    </location>
</feature>
<name>I7LTD6_TETTS</name>
<protein>
    <submittedName>
        <fullName evidence="3">Uncharacterized protein</fullName>
    </submittedName>
</protein>
<sequence>MAENSDVLNKYIQIRNQFRSKSRGRSSKNNFSVLKKDIYHNLSPRNKEDREIIQQQEKSQFVLDLSKININNSQQDKAQPEVIENTSYVQFQKDLNLQYDKAVQDQIYSERQTKQKQLYIPNLRKHLEDFKKRKYQSPSVSQSIVAKNPSQKIEFPQECIQKLANDMIQNYKQGKQSAKYEQIMDFIKGKPFYLKLGEMKYRKSEKNQYNIQEQPINLQYQHIREKNQQMGERPLSKEKRIEQDQQTKLWLEQQKNIIQDGEQNNLSFRVRCSSNQQKRQRVASMISSKKVAEENLNGYHFNQLQNKTPSSQDISKIWNNSGSIQQQPHKEKDKNINSRQNTPNSFIQPNQFTLKKKVRELSISKTAFESVQGAENEIFIEQSSTRIDDLYKTPNAYQHKQNYCSPNNASQETYSTFLTQDLIQSNFENTSQKIDKKTKSKDLTILVQGDTTQINNSNNNKNKNSYTPLNSNQNNNSLDQKKHHQFQFEKQALVKLNLKLQSQLRERSQQQNQVSQTHRVRPESHNEFKDVQYNSSSNTPRMMYKISRNQPRSVLGNRLHKKEDSIESLACSSILNDCNDIIKGSSIEQIGQADYFNEKYYEKNLIQNERKHKIKKDLIQLWNQNKNKNINEKEKLQSEEEEQQQIIKQYKDQQPFIKNQLQKSGAIIDRYFQSLNVVKPFFQKKIQSKSIL</sequence>
<keyword evidence="1" id="KW-0175">Coiled coil</keyword>
<dbReference type="RefSeq" id="XP_001032715.4">
    <property type="nucleotide sequence ID" value="XM_001032715.4"/>
</dbReference>